<proteinExistence type="predicted"/>
<organism evidence="1 2">
    <name type="scientific">Hebeloma cylindrosporum</name>
    <dbReference type="NCBI Taxonomy" id="76867"/>
    <lineage>
        <taxon>Eukaryota</taxon>
        <taxon>Fungi</taxon>
        <taxon>Dikarya</taxon>
        <taxon>Basidiomycota</taxon>
        <taxon>Agaricomycotina</taxon>
        <taxon>Agaricomycetes</taxon>
        <taxon>Agaricomycetidae</taxon>
        <taxon>Agaricales</taxon>
        <taxon>Agaricineae</taxon>
        <taxon>Hymenogastraceae</taxon>
        <taxon>Hebeloma</taxon>
    </lineage>
</organism>
<accession>A0A0C3BRZ0</accession>
<dbReference type="Gene3D" id="3.80.10.10">
    <property type="entry name" value="Ribonuclease Inhibitor"/>
    <property type="match status" value="1"/>
</dbReference>
<reference evidence="1 2" key="1">
    <citation type="submission" date="2014-04" db="EMBL/GenBank/DDBJ databases">
        <authorList>
            <consortium name="DOE Joint Genome Institute"/>
            <person name="Kuo A."/>
            <person name="Gay G."/>
            <person name="Dore J."/>
            <person name="Kohler A."/>
            <person name="Nagy L.G."/>
            <person name="Floudas D."/>
            <person name="Copeland A."/>
            <person name="Barry K.W."/>
            <person name="Cichocki N."/>
            <person name="Veneault-Fourrey C."/>
            <person name="LaButti K."/>
            <person name="Lindquist E.A."/>
            <person name="Lipzen A."/>
            <person name="Lundell T."/>
            <person name="Morin E."/>
            <person name="Murat C."/>
            <person name="Sun H."/>
            <person name="Tunlid A."/>
            <person name="Henrissat B."/>
            <person name="Grigoriev I.V."/>
            <person name="Hibbett D.S."/>
            <person name="Martin F."/>
            <person name="Nordberg H.P."/>
            <person name="Cantor M.N."/>
            <person name="Hua S.X."/>
        </authorList>
    </citation>
    <scope>NUCLEOTIDE SEQUENCE [LARGE SCALE GENOMIC DNA]</scope>
    <source>
        <strain evidence="2">h7</strain>
    </source>
</reference>
<dbReference type="SUPFAM" id="SSF52047">
    <property type="entry name" value="RNI-like"/>
    <property type="match status" value="1"/>
</dbReference>
<dbReference type="HOGENOM" id="CLU_1008508_0_0_1"/>
<keyword evidence="2" id="KW-1185">Reference proteome</keyword>
<evidence type="ECO:0000313" key="1">
    <source>
        <dbReference type="EMBL" id="KIM34839.1"/>
    </source>
</evidence>
<dbReference type="OrthoDB" id="3365698at2759"/>
<evidence type="ECO:0000313" key="2">
    <source>
        <dbReference type="Proteomes" id="UP000053424"/>
    </source>
</evidence>
<dbReference type="Proteomes" id="UP000053424">
    <property type="component" value="Unassembled WGS sequence"/>
</dbReference>
<protein>
    <recommendedName>
        <fullName evidence="3">F-box domain-containing protein</fullName>
    </recommendedName>
</protein>
<sequence>MTVIFLGSINATQMFSTPPISLKQVSFILRSCPELMSFRLEVILFDDGFEQNPQHISLPCLQSFSLYDSGIDVSFLFSILELPSLKYLEFNSNAQHLERSALEMLLPRITTLERLTTEPQFFSQGYYLKCLNHMTSLTHISIKRPPHVRAPIGEDLNGYYKIVSDSLLEWFTTPYPAGDYPVPNLETFECYAASEFTDNAVVDFIRKKHALPGIRALKKISISFSRAPTVDIVQAIGKDISSQLDPYLTYPFAMESSYDRVGFHPFAGICPSSTAR</sequence>
<reference evidence="2" key="2">
    <citation type="submission" date="2015-01" db="EMBL/GenBank/DDBJ databases">
        <title>Evolutionary Origins and Diversification of the Mycorrhizal Mutualists.</title>
        <authorList>
            <consortium name="DOE Joint Genome Institute"/>
            <consortium name="Mycorrhizal Genomics Consortium"/>
            <person name="Kohler A."/>
            <person name="Kuo A."/>
            <person name="Nagy L.G."/>
            <person name="Floudas D."/>
            <person name="Copeland A."/>
            <person name="Barry K.W."/>
            <person name="Cichocki N."/>
            <person name="Veneault-Fourrey C."/>
            <person name="LaButti K."/>
            <person name="Lindquist E.A."/>
            <person name="Lipzen A."/>
            <person name="Lundell T."/>
            <person name="Morin E."/>
            <person name="Murat C."/>
            <person name="Riley R."/>
            <person name="Ohm R."/>
            <person name="Sun H."/>
            <person name="Tunlid A."/>
            <person name="Henrissat B."/>
            <person name="Grigoriev I.V."/>
            <person name="Hibbett D.S."/>
            <person name="Martin F."/>
        </authorList>
    </citation>
    <scope>NUCLEOTIDE SEQUENCE [LARGE SCALE GENOMIC DNA]</scope>
    <source>
        <strain evidence="2">h7</strain>
    </source>
</reference>
<gene>
    <name evidence="1" type="ORF">M413DRAFT_450034</name>
</gene>
<dbReference type="EMBL" id="KN831851">
    <property type="protein sequence ID" value="KIM34839.1"/>
    <property type="molecule type" value="Genomic_DNA"/>
</dbReference>
<evidence type="ECO:0008006" key="3">
    <source>
        <dbReference type="Google" id="ProtNLM"/>
    </source>
</evidence>
<name>A0A0C3BRZ0_HEBCY</name>
<dbReference type="InterPro" id="IPR032675">
    <property type="entry name" value="LRR_dom_sf"/>
</dbReference>
<dbReference type="AlphaFoldDB" id="A0A0C3BRZ0"/>